<dbReference type="Proteomes" id="UP001060170">
    <property type="component" value="Chromosome 1"/>
</dbReference>
<reference evidence="2" key="2">
    <citation type="journal article" date="2018" name="Mol. Plant Microbe Interact.">
        <title>Genome sequence resources for the wheat stripe rust pathogen (Puccinia striiformis f. sp. tritici) and the barley stripe rust pathogen (Puccinia striiformis f. sp. hordei).</title>
        <authorList>
            <person name="Xia C."/>
            <person name="Wang M."/>
            <person name="Yin C."/>
            <person name="Cornejo O.E."/>
            <person name="Hulbert S.H."/>
            <person name="Chen X."/>
        </authorList>
    </citation>
    <scope>NUCLEOTIDE SEQUENCE [LARGE SCALE GENOMIC DNA]</scope>
    <source>
        <strain evidence="2">93-210</strain>
    </source>
</reference>
<evidence type="ECO:0000313" key="1">
    <source>
        <dbReference type="EMBL" id="KAI7962264.1"/>
    </source>
</evidence>
<reference evidence="1 2" key="3">
    <citation type="journal article" date="2022" name="Microbiol. Spectr.">
        <title>Folding features and dynamics of 3D genome architecture in plant fungal pathogens.</title>
        <authorList>
            <person name="Xia C."/>
        </authorList>
    </citation>
    <scope>NUCLEOTIDE SEQUENCE [LARGE SCALE GENOMIC DNA]</scope>
    <source>
        <strain evidence="1 2">93-210</strain>
    </source>
</reference>
<proteinExistence type="predicted"/>
<name>A0ACC0EX19_9BASI</name>
<accession>A0ACC0EX19</accession>
<comment type="caution">
    <text evidence="1">The sequence shown here is derived from an EMBL/GenBank/DDBJ whole genome shotgun (WGS) entry which is preliminary data.</text>
</comment>
<evidence type="ECO:0000313" key="2">
    <source>
        <dbReference type="Proteomes" id="UP001060170"/>
    </source>
</evidence>
<organism evidence="1 2">
    <name type="scientific">Puccinia striiformis f. sp. tritici</name>
    <dbReference type="NCBI Taxonomy" id="168172"/>
    <lineage>
        <taxon>Eukaryota</taxon>
        <taxon>Fungi</taxon>
        <taxon>Dikarya</taxon>
        <taxon>Basidiomycota</taxon>
        <taxon>Pucciniomycotina</taxon>
        <taxon>Pucciniomycetes</taxon>
        <taxon>Pucciniales</taxon>
        <taxon>Pucciniaceae</taxon>
        <taxon>Puccinia</taxon>
    </lineage>
</organism>
<gene>
    <name evidence="1" type="ORF">MJO28_000358</name>
</gene>
<reference evidence="2" key="1">
    <citation type="journal article" date="2018" name="BMC Genomics">
        <title>Genomic insights into host adaptation between the wheat stripe rust pathogen (Puccinia striiformis f. sp. tritici) and the barley stripe rust pathogen (Puccinia striiformis f. sp. hordei).</title>
        <authorList>
            <person name="Xia C."/>
            <person name="Wang M."/>
            <person name="Yin C."/>
            <person name="Cornejo O.E."/>
            <person name="Hulbert S.H."/>
            <person name="Chen X."/>
        </authorList>
    </citation>
    <scope>NUCLEOTIDE SEQUENCE [LARGE SCALE GENOMIC DNA]</scope>
    <source>
        <strain evidence="2">93-210</strain>
    </source>
</reference>
<sequence length="369" mass="40056">MATQDSVDHRNWSETVVFKLVKYSRSNAHPHVSSESQRPTPSASRLIIPTASQLPTIPSARAPNTPLEWSHFTQPGLSLVVESVHLDSQGSNQTGTRHRQIILKILWDNSPPSQKGELAVSSATDRPGVFLLDKVNLTAVQENFGHSRIVGESPLKANCKDCVIGIRYATGHLANSLVFNRIQVKLQTLVDALRFVAIIETICPCKISSGIQNSQSTRNNLSQPSINVNFSQLGQSFSQPSLDINTSAMESQGFGNQTQLSEPSQSNLNNVDSPGNPGQLAETNDVDNSQLARSESARPGHQTKESSALASSEKSPTLAADPANPSDGIIDLINSTDDELRGHIAEIIRDPGFDHFAHRIRSLLQPSQQ</sequence>
<dbReference type="EMBL" id="CM045865">
    <property type="protein sequence ID" value="KAI7962264.1"/>
    <property type="molecule type" value="Genomic_DNA"/>
</dbReference>
<protein>
    <submittedName>
        <fullName evidence="1">Uncharacterized protein</fullName>
    </submittedName>
</protein>
<keyword evidence="2" id="KW-1185">Reference proteome</keyword>